<proteinExistence type="predicted"/>
<gene>
    <name evidence="1" type="ORF">FGO68_gene17524</name>
</gene>
<dbReference type="EMBL" id="RRYP01001174">
    <property type="protein sequence ID" value="TNV86311.1"/>
    <property type="molecule type" value="Genomic_DNA"/>
</dbReference>
<accession>A0A8J8P2N4</accession>
<keyword evidence="2" id="KW-1185">Reference proteome</keyword>
<evidence type="ECO:0000313" key="1">
    <source>
        <dbReference type="EMBL" id="TNV86311.1"/>
    </source>
</evidence>
<reference evidence="1" key="1">
    <citation type="submission" date="2019-06" db="EMBL/GenBank/DDBJ databases">
        <authorList>
            <person name="Zheng W."/>
        </authorList>
    </citation>
    <scope>NUCLEOTIDE SEQUENCE</scope>
    <source>
        <strain evidence="1">QDHG01</strain>
    </source>
</reference>
<organism evidence="1 2">
    <name type="scientific">Halteria grandinella</name>
    <dbReference type="NCBI Taxonomy" id="5974"/>
    <lineage>
        <taxon>Eukaryota</taxon>
        <taxon>Sar</taxon>
        <taxon>Alveolata</taxon>
        <taxon>Ciliophora</taxon>
        <taxon>Intramacronucleata</taxon>
        <taxon>Spirotrichea</taxon>
        <taxon>Stichotrichia</taxon>
        <taxon>Sporadotrichida</taxon>
        <taxon>Halteriidae</taxon>
        <taxon>Halteria</taxon>
    </lineage>
</organism>
<dbReference type="AlphaFoldDB" id="A0A8J8P2N4"/>
<name>A0A8J8P2N4_HALGN</name>
<evidence type="ECO:0000313" key="2">
    <source>
        <dbReference type="Proteomes" id="UP000785679"/>
    </source>
</evidence>
<protein>
    <submittedName>
        <fullName evidence="1">Uncharacterized protein</fullName>
    </submittedName>
</protein>
<sequence>MLRYVWLPLRVKQLHGCCNAGESSFIARHKPFHVLQFLLSFFNEKVRYLFLVLVETQINELSLWCEMAEPAVLVAELFVVYGNTNYISFKLFW</sequence>
<dbReference type="Proteomes" id="UP000785679">
    <property type="component" value="Unassembled WGS sequence"/>
</dbReference>
<comment type="caution">
    <text evidence="1">The sequence shown here is derived from an EMBL/GenBank/DDBJ whole genome shotgun (WGS) entry which is preliminary data.</text>
</comment>